<dbReference type="AlphaFoldDB" id="A0A0J7KBL0"/>
<dbReference type="EMBL" id="LBMM01010152">
    <property type="protein sequence ID" value="KMQ87644.1"/>
    <property type="molecule type" value="Genomic_DNA"/>
</dbReference>
<proteinExistence type="predicted"/>
<dbReference type="OrthoDB" id="7699931at2759"/>
<feature type="non-terminal residue" evidence="2">
    <location>
        <position position="272"/>
    </location>
</feature>
<dbReference type="Proteomes" id="UP000036403">
    <property type="component" value="Unassembled WGS sequence"/>
</dbReference>
<protein>
    <submittedName>
        <fullName evidence="2">Uncharacterized protein</fullName>
    </submittedName>
</protein>
<name>A0A0J7KBL0_LASNI</name>
<feature type="compositionally biased region" description="Basic and acidic residues" evidence="1">
    <location>
        <begin position="120"/>
        <end position="130"/>
    </location>
</feature>
<reference evidence="2 3" key="1">
    <citation type="submission" date="2015-04" db="EMBL/GenBank/DDBJ databases">
        <title>Lasius niger genome sequencing.</title>
        <authorList>
            <person name="Konorov E.A."/>
            <person name="Nikitin M.A."/>
            <person name="Kirill M.V."/>
            <person name="Chang P."/>
        </authorList>
    </citation>
    <scope>NUCLEOTIDE SEQUENCE [LARGE SCALE GENOMIC DNA]</scope>
    <source>
        <tissue evidence="2">Whole</tissue>
    </source>
</reference>
<accession>A0A0J7KBL0</accession>
<dbReference type="PaxDb" id="67767-A0A0J7KBL0"/>
<evidence type="ECO:0000256" key="1">
    <source>
        <dbReference type="SAM" id="MobiDB-lite"/>
    </source>
</evidence>
<sequence length="272" mass="31367">MKALNLIKQTDALKNHVVFVVEDVIADPYKKIDVDMSSERDEQYNHSPIAIRYKLWKDDAHVSVPKKTLQRWAKNAENPGESGPNCSRLRKESDDNIYENNSCDDNELSDSTMNYDDSDDFIHDLNDEASHSTPESENETDESSDSSVHHERNIYEDNDNRRVEVVTSAVHQLSNDLLYDNSEECLFYNGTNRIMEVCKVCLSTKGTSHFYELDIQDQIKRMFENKNLGSKLRVAAHEDNLIFDITDGSEYIRVNSRNGRNEYDLTLILNTD</sequence>
<feature type="compositionally biased region" description="Basic and acidic residues" evidence="1">
    <location>
        <begin position="147"/>
        <end position="160"/>
    </location>
</feature>
<gene>
    <name evidence="2" type="ORF">RF55_13018</name>
</gene>
<evidence type="ECO:0000313" key="2">
    <source>
        <dbReference type="EMBL" id="KMQ87644.1"/>
    </source>
</evidence>
<comment type="caution">
    <text evidence="2">The sequence shown here is derived from an EMBL/GenBank/DDBJ whole genome shotgun (WGS) entry which is preliminary data.</text>
</comment>
<keyword evidence="3" id="KW-1185">Reference proteome</keyword>
<feature type="region of interest" description="Disordered" evidence="1">
    <location>
        <begin position="97"/>
        <end position="160"/>
    </location>
</feature>
<evidence type="ECO:0000313" key="3">
    <source>
        <dbReference type="Proteomes" id="UP000036403"/>
    </source>
</evidence>
<organism evidence="2 3">
    <name type="scientific">Lasius niger</name>
    <name type="common">Black garden ant</name>
    <dbReference type="NCBI Taxonomy" id="67767"/>
    <lineage>
        <taxon>Eukaryota</taxon>
        <taxon>Metazoa</taxon>
        <taxon>Ecdysozoa</taxon>
        <taxon>Arthropoda</taxon>
        <taxon>Hexapoda</taxon>
        <taxon>Insecta</taxon>
        <taxon>Pterygota</taxon>
        <taxon>Neoptera</taxon>
        <taxon>Endopterygota</taxon>
        <taxon>Hymenoptera</taxon>
        <taxon>Apocrita</taxon>
        <taxon>Aculeata</taxon>
        <taxon>Formicoidea</taxon>
        <taxon>Formicidae</taxon>
        <taxon>Formicinae</taxon>
        <taxon>Lasius</taxon>
        <taxon>Lasius</taxon>
    </lineage>
</organism>